<dbReference type="GO" id="GO:0007059">
    <property type="term" value="P:chromosome segregation"/>
    <property type="evidence" value="ECO:0007669"/>
    <property type="project" value="TreeGrafter"/>
</dbReference>
<feature type="compositionally biased region" description="Low complexity" evidence="1">
    <location>
        <begin position="1"/>
        <end position="13"/>
    </location>
</feature>
<dbReference type="SUPFAM" id="SSF109709">
    <property type="entry name" value="KorB DNA-binding domain-like"/>
    <property type="match status" value="1"/>
</dbReference>
<comment type="caution">
    <text evidence="2">The sequence shown here is derived from an EMBL/GenBank/DDBJ whole genome shotgun (WGS) entry which is preliminary data.</text>
</comment>
<dbReference type="AlphaFoldDB" id="A0A1J5QET2"/>
<dbReference type="PANTHER" id="PTHR33375:SF1">
    <property type="entry name" value="CHROMOSOME-PARTITIONING PROTEIN PARB-RELATED"/>
    <property type="match status" value="1"/>
</dbReference>
<name>A0A1J5QET2_9ZZZZ</name>
<dbReference type="InterPro" id="IPR050336">
    <property type="entry name" value="Chromosome_partition/occlusion"/>
</dbReference>
<organism evidence="2">
    <name type="scientific">mine drainage metagenome</name>
    <dbReference type="NCBI Taxonomy" id="410659"/>
    <lineage>
        <taxon>unclassified sequences</taxon>
        <taxon>metagenomes</taxon>
        <taxon>ecological metagenomes</taxon>
    </lineage>
</organism>
<dbReference type="InterPro" id="IPR036086">
    <property type="entry name" value="ParB/Sulfiredoxin_sf"/>
</dbReference>
<dbReference type="EMBL" id="MLJW01000890">
    <property type="protein sequence ID" value="OIQ81714.1"/>
    <property type="molecule type" value="Genomic_DNA"/>
</dbReference>
<evidence type="ECO:0000313" key="2">
    <source>
        <dbReference type="EMBL" id="OIQ81714.1"/>
    </source>
</evidence>
<protein>
    <recommendedName>
        <fullName evidence="3">ParB/Sulfiredoxin domain-containing protein</fullName>
    </recommendedName>
</protein>
<dbReference type="GO" id="GO:0005694">
    <property type="term" value="C:chromosome"/>
    <property type="evidence" value="ECO:0007669"/>
    <property type="project" value="TreeGrafter"/>
</dbReference>
<gene>
    <name evidence="2" type="ORF">GALL_365050</name>
</gene>
<evidence type="ECO:0000256" key="1">
    <source>
        <dbReference type="SAM" id="MobiDB-lite"/>
    </source>
</evidence>
<feature type="region of interest" description="Disordered" evidence="1">
    <location>
        <begin position="1"/>
        <end position="24"/>
    </location>
</feature>
<sequence length="319" mass="34185">MQDTTTATTTASTPRNPDLPTSTVIPEPDYALELVRGSVKAATAGHKSSDLWKMPIDEIYEIPGFNVRVRGAAFEARVRAIADSILADGFHVNKPLAVFPMRLGDKSVFAVYDGYTRLAAARLARSEGADISVLPCVSAPEGTSQEDLTVALYTDNTGEPLAPYELALVCKRLVGFGWEVGDVCKRLSISEKYAHDLLFVVAAPKAVRDLVASARVSLGEATKILRQHGADAPAVLHAMVDRAQAEGKSAATAKHAPGARYTRTVRKSAPAMADTLRSIRNDRGYKSLEGELRAKIDDLLKQLDEAQDDGEAPGAEAAQ</sequence>
<proteinExistence type="predicted"/>
<dbReference type="SUPFAM" id="SSF110849">
    <property type="entry name" value="ParB/Sulfiredoxin"/>
    <property type="match status" value="1"/>
</dbReference>
<reference evidence="2" key="1">
    <citation type="submission" date="2016-10" db="EMBL/GenBank/DDBJ databases">
        <title>Sequence of Gallionella enrichment culture.</title>
        <authorList>
            <person name="Poehlein A."/>
            <person name="Muehling M."/>
            <person name="Daniel R."/>
        </authorList>
    </citation>
    <scope>NUCLEOTIDE SEQUENCE</scope>
</reference>
<dbReference type="PANTHER" id="PTHR33375">
    <property type="entry name" value="CHROMOSOME-PARTITIONING PROTEIN PARB-RELATED"/>
    <property type="match status" value="1"/>
</dbReference>
<dbReference type="Gene3D" id="1.10.10.2830">
    <property type="match status" value="1"/>
</dbReference>
<accession>A0A1J5QET2</accession>
<evidence type="ECO:0008006" key="3">
    <source>
        <dbReference type="Google" id="ProtNLM"/>
    </source>
</evidence>